<feature type="transmembrane region" description="Helical" evidence="4">
    <location>
        <begin position="12"/>
        <end position="29"/>
    </location>
</feature>
<keyword evidence="4" id="KW-0472">Membrane</keyword>
<reference evidence="6 7" key="1">
    <citation type="journal article" date="2016" name="Nat. Commun.">
        <title>Thousands of microbial genomes shed light on interconnected biogeochemical processes in an aquifer system.</title>
        <authorList>
            <person name="Anantharaman K."/>
            <person name="Brown C.T."/>
            <person name="Hug L.A."/>
            <person name="Sharon I."/>
            <person name="Castelle C.J."/>
            <person name="Probst A.J."/>
            <person name="Thomas B.C."/>
            <person name="Singh A."/>
            <person name="Wilkins M.J."/>
            <person name="Karaoz U."/>
            <person name="Brodie E.L."/>
            <person name="Williams K.H."/>
            <person name="Hubbard S.S."/>
            <person name="Banfield J.F."/>
        </authorList>
    </citation>
    <scope>NUCLEOTIDE SEQUENCE [LARGE SCALE GENOMIC DNA]</scope>
</reference>
<sequence length="333" mass="39560">MNKKFKKIIKMILIILLIIILIIISYFFIGFPKPNQNVIWGVNFSYKHAQALGLDWRETYQAILDDLGVKNIKLATYWDFVEGERGKYYFDDLDWLIKEAENKGAKLIVVIGMKTPSWPECHLPAWANNLAKGEQQKEILKLIEQIVLRYKDSGAIRYWQVENEPFFPFGQCPWRDNDFLKKEIQLVKTLDPDRKIIISESGEFPMWFKAASYGDIVGATMYRKVWFREINSYVSYPLPATFYKRKALLIKWLFNKEVLGVELQAEPWGPNLIYDLPLAEQEKTMNLERFNKNIEFARKTGFSEFYLWGAEWWYWMKEKQGKPEIWNEAKKLF</sequence>
<dbReference type="Gene3D" id="3.20.20.80">
    <property type="entry name" value="Glycosidases"/>
    <property type="match status" value="1"/>
</dbReference>
<keyword evidence="1 3" id="KW-0378">Hydrolase</keyword>
<dbReference type="InterPro" id="IPR017853">
    <property type="entry name" value="GH"/>
</dbReference>
<evidence type="ECO:0000256" key="4">
    <source>
        <dbReference type="SAM" id="Phobius"/>
    </source>
</evidence>
<evidence type="ECO:0000259" key="5">
    <source>
        <dbReference type="Pfam" id="PF00150"/>
    </source>
</evidence>
<evidence type="ECO:0000256" key="2">
    <source>
        <dbReference type="ARBA" id="ARBA00023295"/>
    </source>
</evidence>
<dbReference type="InterPro" id="IPR001547">
    <property type="entry name" value="Glyco_hydro_5"/>
</dbReference>
<feature type="domain" description="Glycoside hydrolase family 5" evidence="5">
    <location>
        <begin position="58"/>
        <end position="200"/>
    </location>
</feature>
<dbReference type="SUPFAM" id="SSF51445">
    <property type="entry name" value="(Trans)glycosidases"/>
    <property type="match status" value="1"/>
</dbReference>
<evidence type="ECO:0000313" key="6">
    <source>
        <dbReference type="EMBL" id="OGZ17737.1"/>
    </source>
</evidence>
<evidence type="ECO:0000313" key="7">
    <source>
        <dbReference type="Proteomes" id="UP000178893"/>
    </source>
</evidence>
<organism evidence="6 7">
    <name type="scientific">Candidatus Nealsonbacteria bacterium RBG_13_37_56</name>
    <dbReference type="NCBI Taxonomy" id="1801661"/>
    <lineage>
        <taxon>Bacteria</taxon>
        <taxon>Candidatus Nealsoniibacteriota</taxon>
    </lineage>
</organism>
<evidence type="ECO:0000256" key="1">
    <source>
        <dbReference type="ARBA" id="ARBA00022801"/>
    </source>
</evidence>
<keyword evidence="2 3" id="KW-0326">Glycosidase</keyword>
<dbReference type="GO" id="GO:0000272">
    <property type="term" value="P:polysaccharide catabolic process"/>
    <property type="evidence" value="ECO:0007669"/>
    <property type="project" value="InterPro"/>
</dbReference>
<keyword evidence="4" id="KW-1133">Transmembrane helix</keyword>
<name>A0A1G2DVY3_9BACT</name>
<dbReference type="GO" id="GO:0004553">
    <property type="term" value="F:hydrolase activity, hydrolyzing O-glycosyl compounds"/>
    <property type="evidence" value="ECO:0007669"/>
    <property type="project" value="InterPro"/>
</dbReference>
<dbReference type="AlphaFoldDB" id="A0A1G2DVY3"/>
<comment type="similarity">
    <text evidence="3">Belongs to the glycosyl hydrolase 5 (cellulase A) family.</text>
</comment>
<evidence type="ECO:0000256" key="3">
    <source>
        <dbReference type="RuleBase" id="RU361153"/>
    </source>
</evidence>
<gene>
    <name evidence="6" type="ORF">A2V72_02760</name>
</gene>
<comment type="caution">
    <text evidence="6">The sequence shown here is derived from an EMBL/GenBank/DDBJ whole genome shotgun (WGS) entry which is preliminary data.</text>
</comment>
<keyword evidence="4" id="KW-0812">Transmembrane</keyword>
<proteinExistence type="inferred from homology"/>
<protein>
    <recommendedName>
        <fullName evidence="5">Glycoside hydrolase family 5 domain-containing protein</fullName>
    </recommendedName>
</protein>
<dbReference type="EMBL" id="MHLW01000027">
    <property type="protein sequence ID" value="OGZ17737.1"/>
    <property type="molecule type" value="Genomic_DNA"/>
</dbReference>
<dbReference type="Pfam" id="PF00150">
    <property type="entry name" value="Cellulase"/>
    <property type="match status" value="1"/>
</dbReference>
<dbReference type="Proteomes" id="UP000178893">
    <property type="component" value="Unassembled WGS sequence"/>
</dbReference>
<accession>A0A1G2DVY3</accession>